<comment type="caution">
    <text evidence="1">The sequence shown here is derived from an EMBL/GenBank/DDBJ whole genome shotgun (WGS) entry which is preliminary data.</text>
</comment>
<protein>
    <submittedName>
        <fullName evidence="1">Uncharacterized protein</fullName>
    </submittedName>
</protein>
<dbReference type="RefSeq" id="WP_129897501.1">
    <property type="nucleotide sequence ID" value="NZ_RYUH01000010.1"/>
</dbReference>
<evidence type="ECO:0000313" key="2">
    <source>
        <dbReference type="Proteomes" id="UP000292568"/>
    </source>
</evidence>
<proteinExistence type="predicted"/>
<name>A0A4Q5A244_9BIFI</name>
<accession>A0A4Q5A244</accession>
<dbReference type="Proteomes" id="UP000292568">
    <property type="component" value="Unassembled WGS sequence"/>
</dbReference>
<dbReference type="InterPro" id="IPR037210">
    <property type="entry name" value="YoaC-like_sf"/>
</dbReference>
<reference evidence="1 2" key="1">
    <citation type="submission" date="2018-12" db="EMBL/GenBank/DDBJ databases">
        <title>Unveiling genomic diversity among members of the Bifidobacterium pseudolongum species, a widely distributed gut commensal of the animal kingdom.</title>
        <authorList>
            <person name="Lugli G.A."/>
            <person name="Duranti S."/>
            <person name="Albert K."/>
            <person name="Mancabelli L."/>
            <person name="Napoli S."/>
            <person name="Viappiani A."/>
            <person name="Anzalone R."/>
            <person name="Longhi G."/>
            <person name="Milani C."/>
            <person name="Turroni F."/>
            <person name="Alessandri G."/>
            <person name="Sela D.A."/>
            <person name="Van Sinderen D."/>
            <person name="Ventura M."/>
        </authorList>
    </citation>
    <scope>NUCLEOTIDE SEQUENCE [LARGE SCALE GENOMIC DNA]</scope>
    <source>
        <strain evidence="1 2">2093B</strain>
    </source>
</reference>
<dbReference type="EMBL" id="RYUH01000010">
    <property type="protein sequence ID" value="RYQ10335.1"/>
    <property type="molecule type" value="Genomic_DNA"/>
</dbReference>
<evidence type="ECO:0000313" key="1">
    <source>
        <dbReference type="EMBL" id="RYQ10335.1"/>
    </source>
</evidence>
<dbReference type="AlphaFoldDB" id="A0A4Q5A244"/>
<gene>
    <name evidence="1" type="ORF">PG2093B_0918</name>
</gene>
<dbReference type="Gene3D" id="1.20.1290.30">
    <property type="match status" value="1"/>
</dbReference>
<sequence length="217" mass="24302">MTIFDPTFPCAIADPTPAGERTGIKWWLDHWTEHDRQLTVWTHTKKGAYANETVSRLLSNKEVSHTTSQLHIFSAYGPILAMYPNVVDLGDIMRAVGTTALCVIRGDDLSLWSEEVRAEFLTQNDVSASPVILADNVRKMLHVTSEMLNLNNSIGGNGTDKSMLIKRMLELHDDGVIFNPTAMAEWAAAHGWSSKNIQHLMKYASNINSGKRPQYQY</sequence>
<organism evidence="1 2">
    <name type="scientific">Bifidobacterium pseudolongum subsp. globosum</name>
    <dbReference type="NCBI Taxonomy" id="1690"/>
    <lineage>
        <taxon>Bacteria</taxon>
        <taxon>Bacillati</taxon>
        <taxon>Actinomycetota</taxon>
        <taxon>Actinomycetes</taxon>
        <taxon>Bifidobacteriales</taxon>
        <taxon>Bifidobacteriaceae</taxon>
        <taxon>Bifidobacterium</taxon>
    </lineage>
</organism>